<organism evidence="3 4">
    <name type="scientific">Ancylostoma ceylanicum</name>
    <dbReference type="NCBI Taxonomy" id="53326"/>
    <lineage>
        <taxon>Eukaryota</taxon>
        <taxon>Metazoa</taxon>
        <taxon>Ecdysozoa</taxon>
        <taxon>Nematoda</taxon>
        <taxon>Chromadorea</taxon>
        <taxon>Rhabditida</taxon>
        <taxon>Rhabditina</taxon>
        <taxon>Rhabditomorpha</taxon>
        <taxon>Strongyloidea</taxon>
        <taxon>Ancylostomatidae</taxon>
        <taxon>Ancylostomatinae</taxon>
        <taxon>Ancylostoma</taxon>
    </lineage>
</organism>
<sequence>MGEFLLRILLVLALFAAVACSTRERGIHPNAESSLKPIEERMPRPVQRQNGIRRRLGKESTSTLLVTPTLKPIEERKPRPVQRQNGIRRRH</sequence>
<feature type="region of interest" description="Disordered" evidence="1">
    <location>
        <begin position="31"/>
        <end position="91"/>
    </location>
</feature>
<feature type="chain" id="PRO_5001489097" description="Secreted protein" evidence="2">
    <location>
        <begin position="22"/>
        <end position="91"/>
    </location>
</feature>
<keyword evidence="2" id="KW-0732">Signal</keyword>
<proteinExistence type="predicted"/>
<accession>A0A016UB90</accession>
<evidence type="ECO:0000313" key="3">
    <source>
        <dbReference type="EMBL" id="EYC11888.1"/>
    </source>
</evidence>
<dbReference type="Proteomes" id="UP000024635">
    <property type="component" value="Unassembled WGS sequence"/>
</dbReference>
<reference evidence="4" key="1">
    <citation type="journal article" date="2015" name="Nat. Genet.">
        <title>The genome and transcriptome of the zoonotic hookworm Ancylostoma ceylanicum identify infection-specific gene families.</title>
        <authorList>
            <person name="Schwarz E.M."/>
            <person name="Hu Y."/>
            <person name="Antoshechkin I."/>
            <person name="Miller M.M."/>
            <person name="Sternberg P.W."/>
            <person name="Aroian R.V."/>
        </authorList>
    </citation>
    <scope>NUCLEOTIDE SEQUENCE</scope>
    <source>
        <strain evidence="4">HY135</strain>
    </source>
</reference>
<keyword evidence="4" id="KW-1185">Reference proteome</keyword>
<dbReference type="EMBL" id="JARK01001385">
    <property type="protein sequence ID" value="EYC11888.1"/>
    <property type="molecule type" value="Genomic_DNA"/>
</dbReference>
<evidence type="ECO:0000313" key="4">
    <source>
        <dbReference type="Proteomes" id="UP000024635"/>
    </source>
</evidence>
<feature type="signal peptide" evidence="2">
    <location>
        <begin position="1"/>
        <end position="21"/>
    </location>
</feature>
<evidence type="ECO:0000256" key="2">
    <source>
        <dbReference type="SAM" id="SignalP"/>
    </source>
</evidence>
<name>A0A016UB90_9BILA</name>
<evidence type="ECO:0000256" key="1">
    <source>
        <dbReference type="SAM" id="MobiDB-lite"/>
    </source>
</evidence>
<comment type="caution">
    <text evidence="3">The sequence shown here is derived from an EMBL/GenBank/DDBJ whole genome shotgun (WGS) entry which is preliminary data.</text>
</comment>
<evidence type="ECO:0008006" key="5">
    <source>
        <dbReference type="Google" id="ProtNLM"/>
    </source>
</evidence>
<gene>
    <name evidence="3" type="primary">Acey_s0049.g1831</name>
    <name evidence="3" type="ORF">Y032_0049g1831</name>
</gene>
<dbReference type="PROSITE" id="PS51257">
    <property type="entry name" value="PROKAR_LIPOPROTEIN"/>
    <property type="match status" value="1"/>
</dbReference>
<protein>
    <recommendedName>
        <fullName evidence="5">Secreted protein</fullName>
    </recommendedName>
</protein>
<dbReference type="AlphaFoldDB" id="A0A016UB90"/>